<dbReference type="PANTHER" id="PTHR46705:SF11">
    <property type="entry name" value="DOMAIN OF UNKNOWN FUNCTION DB DOMAIN-CONTAINING PROTEIN"/>
    <property type="match status" value="1"/>
</dbReference>
<evidence type="ECO:0000313" key="3">
    <source>
        <dbReference type="Proteomes" id="UP000268014"/>
    </source>
</evidence>
<dbReference type="Proteomes" id="UP000268014">
    <property type="component" value="Unassembled WGS sequence"/>
</dbReference>
<evidence type="ECO:0000313" key="4">
    <source>
        <dbReference type="WBParaSite" id="HPLM_0000530601-mRNA-1"/>
    </source>
</evidence>
<dbReference type="AlphaFoldDB" id="A0A0N4W5P3"/>
<accession>A0A0N4W5P3</accession>
<dbReference type="InterPro" id="IPR002602">
    <property type="entry name" value="DB"/>
</dbReference>
<dbReference type="WBParaSite" id="HPLM_0000530601-mRNA-1">
    <property type="protein sequence ID" value="HPLM_0000530601-mRNA-1"/>
    <property type="gene ID" value="HPLM_0000530601"/>
</dbReference>
<evidence type="ECO:0000313" key="2">
    <source>
        <dbReference type="EMBL" id="VDO25541.1"/>
    </source>
</evidence>
<sequence length="95" mass="10635">MTFSFPCPASALPQIQFCAARGVDHSQCCQSAGVSSQCLVFCDQRPDQSNQLSLAHLQCLEQFDSMKDCFVEHAITEYYRGKQAAMDNMDKAYQL</sequence>
<dbReference type="OrthoDB" id="5843172at2759"/>
<evidence type="ECO:0000259" key="1">
    <source>
        <dbReference type="Pfam" id="PF01682"/>
    </source>
</evidence>
<dbReference type="Pfam" id="PF01682">
    <property type="entry name" value="DB"/>
    <property type="match status" value="1"/>
</dbReference>
<reference evidence="4" key="1">
    <citation type="submission" date="2017-02" db="UniProtKB">
        <authorList>
            <consortium name="WormBaseParasite"/>
        </authorList>
    </citation>
    <scope>IDENTIFICATION</scope>
</reference>
<proteinExistence type="predicted"/>
<dbReference type="PANTHER" id="PTHR46705">
    <property type="entry name" value="PROTEIN CBG09805"/>
    <property type="match status" value="1"/>
</dbReference>
<feature type="domain" description="Domain of unknown function DB" evidence="1">
    <location>
        <begin position="7"/>
        <end position="70"/>
    </location>
</feature>
<name>A0A0N4W5P3_HAEPC</name>
<gene>
    <name evidence="2" type="ORF">HPLM_LOCUS5298</name>
</gene>
<dbReference type="EMBL" id="UZAF01016317">
    <property type="protein sequence ID" value="VDO25541.1"/>
    <property type="molecule type" value="Genomic_DNA"/>
</dbReference>
<reference evidence="2 3" key="2">
    <citation type="submission" date="2018-11" db="EMBL/GenBank/DDBJ databases">
        <authorList>
            <consortium name="Pathogen Informatics"/>
        </authorList>
    </citation>
    <scope>NUCLEOTIDE SEQUENCE [LARGE SCALE GENOMIC DNA]</scope>
    <source>
        <strain evidence="2 3">MHpl1</strain>
    </source>
</reference>
<keyword evidence="3" id="KW-1185">Reference proteome</keyword>
<dbReference type="STRING" id="6290.A0A0N4W5P3"/>
<organism evidence="4">
    <name type="scientific">Haemonchus placei</name>
    <name type="common">Barber's pole worm</name>
    <dbReference type="NCBI Taxonomy" id="6290"/>
    <lineage>
        <taxon>Eukaryota</taxon>
        <taxon>Metazoa</taxon>
        <taxon>Ecdysozoa</taxon>
        <taxon>Nematoda</taxon>
        <taxon>Chromadorea</taxon>
        <taxon>Rhabditida</taxon>
        <taxon>Rhabditina</taxon>
        <taxon>Rhabditomorpha</taxon>
        <taxon>Strongyloidea</taxon>
        <taxon>Trichostrongylidae</taxon>
        <taxon>Haemonchus</taxon>
    </lineage>
</organism>
<protein>
    <submittedName>
        <fullName evidence="4">DB domain-containing protein</fullName>
    </submittedName>
</protein>